<proteinExistence type="predicted"/>
<protein>
    <recommendedName>
        <fullName evidence="4">Helix-turn-helix domain-containing protein</fullName>
    </recommendedName>
</protein>
<dbReference type="InterPro" id="IPR010982">
    <property type="entry name" value="Lambda_DNA-bd_dom_sf"/>
</dbReference>
<dbReference type="GO" id="GO:0003677">
    <property type="term" value="F:DNA binding"/>
    <property type="evidence" value="ECO:0007669"/>
    <property type="project" value="InterPro"/>
</dbReference>
<name>A0A087M3H0_9HYPH</name>
<dbReference type="Pfam" id="PF15943">
    <property type="entry name" value="YdaS_toxin"/>
    <property type="match status" value="1"/>
</dbReference>
<dbReference type="OrthoDB" id="8526323at2"/>
<dbReference type="Gene3D" id="1.10.260.40">
    <property type="entry name" value="lambda repressor-like DNA-binding domains"/>
    <property type="match status" value="1"/>
</dbReference>
<dbReference type="STRING" id="46914.JP75_07645"/>
<dbReference type="SUPFAM" id="SSF47413">
    <property type="entry name" value="lambda repressor-like DNA-binding domains"/>
    <property type="match status" value="1"/>
</dbReference>
<dbReference type="AlphaFoldDB" id="A0A087M3H0"/>
<sequence length="77" mass="8086">MEPKTALEKAIEAAGSQRALAAILKVSQQVVSYRVQSGKGLSAEDALKVEASTGMSRHELRPDIFGPPPEPALQATG</sequence>
<dbReference type="Proteomes" id="UP000028981">
    <property type="component" value="Unassembled WGS sequence"/>
</dbReference>
<organism evidence="2 3">
    <name type="scientific">Devosia riboflavina</name>
    <dbReference type="NCBI Taxonomy" id="46914"/>
    <lineage>
        <taxon>Bacteria</taxon>
        <taxon>Pseudomonadati</taxon>
        <taxon>Pseudomonadota</taxon>
        <taxon>Alphaproteobacteria</taxon>
        <taxon>Hyphomicrobiales</taxon>
        <taxon>Devosiaceae</taxon>
        <taxon>Devosia</taxon>
    </lineage>
</organism>
<reference evidence="2 3" key="1">
    <citation type="submission" date="2014-08" db="EMBL/GenBank/DDBJ databases">
        <authorList>
            <person name="Hassan Y.I."/>
            <person name="Lepp D."/>
            <person name="Zhou T."/>
        </authorList>
    </citation>
    <scope>NUCLEOTIDE SEQUENCE [LARGE SCALE GENOMIC DNA]</scope>
    <source>
        <strain evidence="2 3">IFO13584</strain>
    </source>
</reference>
<gene>
    <name evidence="2" type="ORF">JP75_07645</name>
</gene>
<evidence type="ECO:0000313" key="2">
    <source>
        <dbReference type="EMBL" id="KFL31423.1"/>
    </source>
</evidence>
<dbReference type="EMBL" id="JQGC01000006">
    <property type="protein sequence ID" value="KFL31423.1"/>
    <property type="molecule type" value="Genomic_DNA"/>
</dbReference>
<evidence type="ECO:0000256" key="1">
    <source>
        <dbReference type="SAM" id="MobiDB-lite"/>
    </source>
</evidence>
<evidence type="ECO:0000313" key="3">
    <source>
        <dbReference type="Proteomes" id="UP000028981"/>
    </source>
</evidence>
<keyword evidence="3" id="KW-1185">Reference proteome</keyword>
<comment type="caution">
    <text evidence="2">The sequence shown here is derived from an EMBL/GenBank/DDBJ whole genome shotgun (WGS) entry which is preliminary data.</text>
</comment>
<evidence type="ECO:0008006" key="4">
    <source>
        <dbReference type="Google" id="ProtNLM"/>
    </source>
</evidence>
<dbReference type="InterPro" id="IPR031856">
    <property type="entry name" value="YdaS_toxin-like"/>
</dbReference>
<feature type="region of interest" description="Disordered" evidence="1">
    <location>
        <begin position="54"/>
        <end position="77"/>
    </location>
</feature>
<accession>A0A087M3H0</accession>